<evidence type="ECO:0000256" key="3">
    <source>
        <dbReference type="ARBA" id="ARBA00022630"/>
    </source>
</evidence>
<evidence type="ECO:0000256" key="2">
    <source>
        <dbReference type="ARBA" id="ARBA00022553"/>
    </source>
</evidence>
<dbReference type="GO" id="GO:0055085">
    <property type="term" value="P:transmembrane transport"/>
    <property type="evidence" value="ECO:0007669"/>
    <property type="project" value="InterPro"/>
</dbReference>
<keyword evidence="1" id="KW-0813">Transport</keyword>
<evidence type="ECO:0000256" key="4">
    <source>
        <dbReference type="ARBA" id="ARBA00022643"/>
    </source>
</evidence>
<name>D9PH11_9ZZZZ</name>
<keyword evidence="2" id="KW-0597">Phosphoprotein</keyword>
<protein>
    <recommendedName>
        <fullName evidence="11">Electron transport complex protein RnfD</fullName>
    </recommendedName>
</protein>
<dbReference type="PANTHER" id="PTHR30578:SF0">
    <property type="entry name" value="ION-TRANSLOCATING OXIDOREDUCTASE COMPLEX SUBUNIT D"/>
    <property type="match status" value="1"/>
</dbReference>
<evidence type="ECO:0008006" key="11">
    <source>
        <dbReference type="Google" id="ProtNLM"/>
    </source>
</evidence>
<keyword evidence="7 9" id="KW-1133">Transmembrane helix</keyword>
<evidence type="ECO:0000313" key="10">
    <source>
        <dbReference type="EMBL" id="EFK97166.1"/>
    </source>
</evidence>
<evidence type="ECO:0000256" key="9">
    <source>
        <dbReference type="SAM" id="Phobius"/>
    </source>
</evidence>
<evidence type="ECO:0000256" key="6">
    <source>
        <dbReference type="ARBA" id="ARBA00022967"/>
    </source>
</evidence>
<dbReference type="GO" id="GO:0005886">
    <property type="term" value="C:plasma membrane"/>
    <property type="evidence" value="ECO:0007669"/>
    <property type="project" value="TreeGrafter"/>
</dbReference>
<feature type="transmembrane region" description="Helical" evidence="9">
    <location>
        <begin position="47"/>
        <end position="65"/>
    </location>
</feature>
<reference evidence="10" key="2">
    <citation type="journal article" date="2011" name="Microb. Ecol.">
        <title>Taxonomic and Functional Metagenomic Profiling of the Microbial Community in the Anoxic Sediment of a Sub-saline Shallow Lake (Laguna de Carrizo, Central Spain).</title>
        <authorList>
            <person name="Ferrer M."/>
            <person name="Guazzaroni M.E."/>
            <person name="Richter M."/>
            <person name="Garcia-Salamanca A."/>
            <person name="Yarza P."/>
            <person name="Suarez-Suarez A."/>
            <person name="Solano J."/>
            <person name="Alcaide M."/>
            <person name="van Dillewijn P."/>
            <person name="Molina-Henares M.A."/>
            <person name="Lopez-Cortes N."/>
            <person name="Al-Ramahi Y."/>
            <person name="Guerrero C."/>
            <person name="Acosta A."/>
            <person name="de Eugenio L.I."/>
            <person name="Martinez V."/>
            <person name="Marques S."/>
            <person name="Rojo F."/>
            <person name="Santero E."/>
            <person name="Genilloud O."/>
            <person name="Perez-Perez J."/>
            <person name="Rossello-Mora R."/>
            <person name="Ramos J.L."/>
        </authorList>
    </citation>
    <scope>NUCLEOTIDE SEQUENCE</scope>
</reference>
<dbReference type="InterPro" id="IPR004338">
    <property type="entry name" value="NqrB/RnfD"/>
</dbReference>
<proteinExistence type="predicted"/>
<keyword evidence="4" id="KW-0288">FMN</keyword>
<accession>D9PH11</accession>
<reference evidence="10" key="1">
    <citation type="submission" date="2010-07" db="EMBL/GenBank/DDBJ databases">
        <authorList>
            <consortium name="CONSOLIDER consortium CSD2007-00005"/>
            <person name="Guazzaroni M.-E."/>
            <person name="Richter M."/>
            <person name="Garcia-Salamanca A."/>
            <person name="Yarza P."/>
            <person name="Ferrer M."/>
        </authorList>
    </citation>
    <scope>NUCLEOTIDE SEQUENCE</scope>
</reference>
<organism evidence="10">
    <name type="scientific">sediment metagenome</name>
    <dbReference type="NCBI Taxonomy" id="749907"/>
    <lineage>
        <taxon>unclassified sequences</taxon>
        <taxon>metagenomes</taxon>
        <taxon>ecological metagenomes</taxon>
    </lineage>
</organism>
<keyword evidence="6" id="KW-1278">Translocase</keyword>
<keyword evidence="5 9" id="KW-0812">Transmembrane</keyword>
<sequence length="100" mass="10497">MLSTILHGFGVAGVPSALVTLLSGSFLFGSVFVVTEPVSGAKTGYGQWLYGFMVGGLTVVLRGFSNFPEGVMFSILIMNAFVPLIDRAVRGAQATKRAVP</sequence>
<evidence type="ECO:0000256" key="7">
    <source>
        <dbReference type="ARBA" id="ARBA00022989"/>
    </source>
</evidence>
<feature type="transmembrane region" description="Helical" evidence="9">
    <location>
        <begin position="12"/>
        <end position="35"/>
    </location>
</feature>
<keyword evidence="3" id="KW-0285">Flavoprotein</keyword>
<evidence type="ECO:0000256" key="8">
    <source>
        <dbReference type="ARBA" id="ARBA00023136"/>
    </source>
</evidence>
<keyword evidence="8 9" id="KW-0472">Membrane</keyword>
<evidence type="ECO:0000256" key="5">
    <source>
        <dbReference type="ARBA" id="ARBA00022692"/>
    </source>
</evidence>
<gene>
    <name evidence="10" type="ORF">LDC_0808</name>
</gene>
<comment type="caution">
    <text evidence="10">The sequence shown here is derived from an EMBL/GenBank/DDBJ whole genome shotgun (WGS) entry which is preliminary data.</text>
</comment>
<dbReference type="PANTHER" id="PTHR30578">
    <property type="entry name" value="ELECTRON TRANSPORT COMPLEX PROTEIN RNFD"/>
    <property type="match status" value="1"/>
</dbReference>
<dbReference type="Pfam" id="PF03116">
    <property type="entry name" value="NQR2_RnfD_RnfE"/>
    <property type="match status" value="1"/>
</dbReference>
<evidence type="ECO:0000256" key="1">
    <source>
        <dbReference type="ARBA" id="ARBA00022448"/>
    </source>
</evidence>
<dbReference type="EMBL" id="ADZX01000340">
    <property type="protein sequence ID" value="EFK97166.1"/>
    <property type="molecule type" value="Genomic_DNA"/>
</dbReference>
<dbReference type="AlphaFoldDB" id="D9PH11"/>